<dbReference type="NCBIfam" id="TIGR00091">
    <property type="entry name" value="tRNA (guanosine(46)-N7)-methyltransferase TrmB"/>
    <property type="match status" value="1"/>
</dbReference>
<evidence type="ECO:0000256" key="7">
    <source>
        <dbReference type="HAMAP-Rule" id="MF_01057"/>
    </source>
</evidence>
<evidence type="ECO:0000313" key="8">
    <source>
        <dbReference type="EMBL" id="MFA0791343.1"/>
    </source>
</evidence>
<dbReference type="PROSITE" id="PS51625">
    <property type="entry name" value="SAM_MT_TRMB"/>
    <property type="match status" value="1"/>
</dbReference>
<keyword evidence="6 7" id="KW-0819">tRNA processing</keyword>
<comment type="caution">
    <text evidence="8">The sequence shown here is derived from an EMBL/GenBank/DDBJ whole genome shotgun (WGS) entry which is preliminary data.</text>
</comment>
<feature type="binding site" evidence="7">
    <location>
        <begin position="217"/>
        <end position="220"/>
    </location>
    <ligand>
        <name>substrate</name>
    </ligand>
</feature>
<protein>
    <recommendedName>
        <fullName evidence="7">tRNA (guanine-N(7)-)-methyltransferase</fullName>
        <ecNumber evidence="7">2.1.1.33</ecNumber>
    </recommendedName>
    <alternativeName>
        <fullName evidence="7">tRNA (guanine(46)-N(7))-methyltransferase</fullName>
    </alternativeName>
    <alternativeName>
        <fullName evidence="7">tRNA(m7G46)-methyltransferase</fullName>
    </alternativeName>
</protein>
<dbReference type="HAMAP" id="MF_01057">
    <property type="entry name" value="tRNA_methyltr_TrmB"/>
    <property type="match status" value="1"/>
</dbReference>
<feature type="binding site" evidence="7">
    <location>
        <position position="180"/>
    </location>
    <ligand>
        <name>substrate</name>
    </ligand>
</feature>
<reference evidence="8 9" key="1">
    <citation type="submission" date="2024-08" db="EMBL/GenBank/DDBJ databases">
        <authorList>
            <person name="Ishaq N."/>
        </authorList>
    </citation>
    <scope>NUCLEOTIDE SEQUENCE [LARGE SCALE GENOMIC DNA]</scope>
    <source>
        <strain evidence="8 9">JCM 30400</strain>
    </source>
</reference>
<accession>A0ABV4NQH4</accession>
<evidence type="ECO:0000256" key="5">
    <source>
        <dbReference type="ARBA" id="ARBA00022691"/>
    </source>
</evidence>
<feature type="binding site" evidence="7">
    <location>
        <position position="144"/>
    </location>
    <ligand>
        <name>S-adenosyl-L-methionine</name>
        <dbReference type="ChEBI" id="CHEBI:59789"/>
    </ligand>
</feature>
<keyword evidence="3 7" id="KW-0489">Methyltransferase</keyword>
<name>A0ABV4NQH4_9GAMM</name>
<keyword evidence="9" id="KW-1185">Reference proteome</keyword>
<sequence>MQDESAEEFPYRTEYKKKSIRSYVIRAGRMTEGQRRAFDTYWVQYGLSLFDGPLNPLEAFGREAPLALEIGFGMGDSLLAMAQAEPDKNFIGIEVHPPGVGRLINNAGKAGVENLKIYMADAVDVLNDCIGDATLDRFQLYFPDPWHKKKHHKRRIVQAEFVRLICSKLKTGGAMHMATDWQNYAEHMLEVLQAEPLLENTSSTNDYVERPEWRPETKFERRGQRLGHGVWDLVYRRRPGEASILEPVEVTAKDSDTPVSEAE</sequence>
<dbReference type="GO" id="GO:0008176">
    <property type="term" value="F:tRNA (guanine(46)-N7)-methyltransferase activity"/>
    <property type="evidence" value="ECO:0007669"/>
    <property type="project" value="UniProtKB-EC"/>
</dbReference>
<dbReference type="RefSeq" id="WP_371843823.1">
    <property type="nucleotide sequence ID" value="NZ_JBGMEL010000011.1"/>
</dbReference>
<comment type="catalytic activity">
    <reaction evidence="1 7">
        <text>guanosine(46) in tRNA + S-adenosyl-L-methionine = N(7)-methylguanosine(46) in tRNA + S-adenosyl-L-homocysteine</text>
        <dbReference type="Rhea" id="RHEA:42708"/>
        <dbReference type="Rhea" id="RHEA-COMP:10188"/>
        <dbReference type="Rhea" id="RHEA-COMP:10189"/>
        <dbReference type="ChEBI" id="CHEBI:57856"/>
        <dbReference type="ChEBI" id="CHEBI:59789"/>
        <dbReference type="ChEBI" id="CHEBI:74269"/>
        <dbReference type="ChEBI" id="CHEBI:74480"/>
        <dbReference type="EC" id="2.1.1.33"/>
    </reaction>
</comment>
<dbReference type="CDD" id="cd02440">
    <property type="entry name" value="AdoMet_MTases"/>
    <property type="match status" value="1"/>
</dbReference>
<keyword evidence="5 7" id="KW-0949">S-adenosyl-L-methionine</keyword>
<evidence type="ECO:0000313" key="9">
    <source>
        <dbReference type="Proteomes" id="UP001569414"/>
    </source>
</evidence>
<dbReference type="PANTHER" id="PTHR23417:SF14">
    <property type="entry name" value="PENTACOTRIPEPTIDE-REPEAT REGION OF PRORP DOMAIN-CONTAINING PROTEIN"/>
    <property type="match status" value="1"/>
</dbReference>
<comment type="caution">
    <text evidence="7">Lacks conserved residue(s) required for the propagation of feature annotation.</text>
</comment>
<feature type="binding site" evidence="7">
    <location>
        <position position="69"/>
    </location>
    <ligand>
        <name>S-adenosyl-L-methionine</name>
        <dbReference type="ChEBI" id="CHEBI:59789"/>
    </ligand>
</feature>
<evidence type="ECO:0000256" key="4">
    <source>
        <dbReference type="ARBA" id="ARBA00022679"/>
    </source>
</evidence>
<proteinExistence type="inferred from homology"/>
<keyword evidence="4 7" id="KW-0808">Transferase</keyword>
<evidence type="ECO:0000256" key="2">
    <source>
        <dbReference type="ARBA" id="ARBA00003015"/>
    </source>
</evidence>
<comment type="function">
    <text evidence="2 7">Catalyzes the formation of N(7)-methylguanine at position 46 (m7G46) in tRNA.</text>
</comment>
<comment type="pathway">
    <text evidence="7">tRNA modification; N(7)-methylguanine-tRNA biosynthesis.</text>
</comment>
<dbReference type="InterPro" id="IPR003358">
    <property type="entry name" value="tRNA_(Gua-N-7)_MeTrfase_Trmb"/>
</dbReference>
<comment type="similarity">
    <text evidence="7">Belongs to the class I-like SAM-binding methyltransferase superfamily. TrmB family.</text>
</comment>
<gene>
    <name evidence="7 8" type="primary">trmB</name>
    <name evidence="8" type="ORF">ACCI51_12370</name>
</gene>
<organism evidence="8 9">
    <name type="scientific">Microbulbifer echini</name>
    <dbReference type="NCBI Taxonomy" id="1529067"/>
    <lineage>
        <taxon>Bacteria</taxon>
        <taxon>Pseudomonadati</taxon>
        <taxon>Pseudomonadota</taxon>
        <taxon>Gammaproteobacteria</taxon>
        <taxon>Cellvibrionales</taxon>
        <taxon>Microbulbiferaceae</taxon>
        <taxon>Microbulbifer</taxon>
    </lineage>
</organism>
<dbReference type="InterPro" id="IPR055361">
    <property type="entry name" value="tRNA_methyltr_TrmB_bact"/>
</dbReference>
<dbReference type="EC" id="2.1.1.33" evidence="7"/>
<feature type="binding site" evidence="7">
    <location>
        <position position="148"/>
    </location>
    <ligand>
        <name>substrate</name>
    </ligand>
</feature>
<evidence type="ECO:0000256" key="3">
    <source>
        <dbReference type="ARBA" id="ARBA00022603"/>
    </source>
</evidence>
<dbReference type="Proteomes" id="UP001569414">
    <property type="component" value="Unassembled WGS sequence"/>
</dbReference>
<feature type="binding site" evidence="7">
    <location>
        <position position="121"/>
    </location>
    <ligand>
        <name>S-adenosyl-L-methionine</name>
        <dbReference type="ChEBI" id="CHEBI:59789"/>
    </ligand>
</feature>
<dbReference type="PANTHER" id="PTHR23417">
    <property type="entry name" value="3-DEOXY-D-MANNO-OCTULOSONIC-ACID TRANSFERASE/TRNA GUANINE-N 7 - -METHYLTRANSFERASE"/>
    <property type="match status" value="1"/>
</dbReference>
<dbReference type="InterPro" id="IPR029063">
    <property type="entry name" value="SAM-dependent_MTases_sf"/>
</dbReference>
<dbReference type="SUPFAM" id="SSF53335">
    <property type="entry name" value="S-adenosyl-L-methionine-dependent methyltransferases"/>
    <property type="match status" value="1"/>
</dbReference>
<evidence type="ECO:0000256" key="1">
    <source>
        <dbReference type="ARBA" id="ARBA00000142"/>
    </source>
</evidence>
<dbReference type="Pfam" id="PF02390">
    <property type="entry name" value="Methyltransf_4"/>
    <property type="match status" value="1"/>
</dbReference>
<feature type="binding site" evidence="7">
    <location>
        <position position="94"/>
    </location>
    <ligand>
        <name>S-adenosyl-L-methionine</name>
        <dbReference type="ChEBI" id="CHEBI:59789"/>
    </ligand>
</feature>
<dbReference type="EMBL" id="JBGMEL010000011">
    <property type="protein sequence ID" value="MFA0791343.1"/>
    <property type="molecule type" value="Genomic_DNA"/>
</dbReference>
<dbReference type="Gene3D" id="3.40.50.150">
    <property type="entry name" value="Vaccinia Virus protein VP39"/>
    <property type="match status" value="1"/>
</dbReference>
<evidence type="ECO:0000256" key="6">
    <source>
        <dbReference type="ARBA" id="ARBA00022694"/>
    </source>
</evidence>